<dbReference type="SUPFAM" id="SSF51206">
    <property type="entry name" value="cAMP-binding domain-like"/>
    <property type="match status" value="1"/>
</dbReference>
<dbReference type="Pfam" id="PF00027">
    <property type="entry name" value="cNMP_binding"/>
    <property type="match status" value="1"/>
</dbReference>
<gene>
    <name evidence="2" type="ORF">LCGC14_0066220</name>
</gene>
<proteinExistence type="predicted"/>
<name>A0A0F9YNK1_9ZZZZ</name>
<protein>
    <recommendedName>
        <fullName evidence="1">Cyclic nucleotide-binding domain-containing protein</fullName>
    </recommendedName>
</protein>
<dbReference type="EMBL" id="LAZR01000016">
    <property type="protein sequence ID" value="KKO06204.1"/>
    <property type="molecule type" value="Genomic_DNA"/>
</dbReference>
<dbReference type="Gene3D" id="2.60.120.10">
    <property type="entry name" value="Jelly Rolls"/>
    <property type="match status" value="1"/>
</dbReference>
<dbReference type="AlphaFoldDB" id="A0A0F9YNK1"/>
<feature type="domain" description="Cyclic nucleotide-binding" evidence="1">
    <location>
        <begin position="37"/>
        <end position="121"/>
    </location>
</feature>
<dbReference type="InterPro" id="IPR014710">
    <property type="entry name" value="RmlC-like_jellyroll"/>
</dbReference>
<organism evidence="2">
    <name type="scientific">marine sediment metagenome</name>
    <dbReference type="NCBI Taxonomy" id="412755"/>
    <lineage>
        <taxon>unclassified sequences</taxon>
        <taxon>metagenomes</taxon>
        <taxon>ecological metagenomes</taxon>
    </lineage>
</organism>
<comment type="caution">
    <text evidence="2">The sequence shown here is derived from an EMBL/GenBank/DDBJ whole genome shotgun (WGS) entry which is preliminary data.</text>
</comment>
<dbReference type="InterPro" id="IPR018490">
    <property type="entry name" value="cNMP-bd_dom_sf"/>
</dbReference>
<evidence type="ECO:0000313" key="2">
    <source>
        <dbReference type="EMBL" id="KKO06204.1"/>
    </source>
</evidence>
<reference evidence="2" key="1">
    <citation type="journal article" date="2015" name="Nature">
        <title>Complex archaea that bridge the gap between prokaryotes and eukaryotes.</title>
        <authorList>
            <person name="Spang A."/>
            <person name="Saw J.H."/>
            <person name="Jorgensen S.L."/>
            <person name="Zaremba-Niedzwiedzka K."/>
            <person name="Martijn J."/>
            <person name="Lind A.E."/>
            <person name="van Eijk R."/>
            <person name="Schleper C."/>
            <person name="Guy L."/>
            <person name="Ettema T.J."/>
        </authorList>
    </citation>
    <scope>NUCLEOTIDE SEQUENCE</scope>
</reference>
<evidence type="ECO:0000259" key="1">
    <source>
        <dbReference type="Pfam" id="PF00027"/>
    </source>
</evidence>
<dbReference type="InterPro" id="IPR000595">
    <property type="entry name" value="cNMP-bd_dom"/>
</dbReference>
<sequence>MAIIKKLALKKFLSDIFEVNDKILDEYISNWTEYSIPKNIIITEAKKTERYIYFVIEGIQKSYYLNEGKQHIMFFAYSPSFSGVIESFLTQTPSKYHLETITDSKLLRLSYEKHKQLLQEHRELETLFRKVTERFLLGVIERHHQLMAFNVETRFRSFMTRSPHLLNMISQKDIASYLRIDPTNFSKLINTIKL</sequence>
<accession>A0A0F9YNK1</accession>